<keyword evidence="4" id="KW-1185">Reference proteome</keyword>
<comment type="caution">
    <text evidence="3">The sequence shown here is derived from an EMBL/GenBank/DDBJ whole genome shotgun (WGS) entry which is preliminary data.</text>
</comment>
<evidence type="ECO:0000259" key="2">
    <source>
        <dbReference type="PROSITE" id="PS50828"/>
    </source>
</evidence>
<evidence type="ECO:0000313" key="4">
    <source>
        <dbReference type="Proteomes" id="UP000655225"/>
    </source>
</evidence>
<accession>A0A834YII1</accession>
<dbReference type="PROSITE" id="PS50828">
    <property type="entry name" value="SMR"/>
    <property type="match status" value="1"/>
</dbReference>
<organism evidence="3 4">
    <name type="scientific">Tetracentron sinense</name>
    <name type="common">Spur-leaf</name>
    <dbReference type="NCBI Taxonomy" id="13715"/>
    <lineage>
        <taxon>Eukaryota</taxon>
        <taxon>Viridiplantae</taxon>
        <taxon>Streptophyta</taxon>
        <taxon>Embryophyta</taxon>
        <taxon>Tracheophyta</taxon>
        <taxon>Spermatophyta</taxon>
        <taxon>Magnoliopsida</taxon>
        <taxon>Trochodendrales</taxon>
        <taxon>Trochodendraceae</taxon>
        <taxon>Tetracentron</taxon>
    </lineage>
</organism>
<dbReference type="Gene3D" id="3.30.1370.110">
    <property type="match status" value="1"/>
</dbReference>
<dbReference type="OMA" id="REEACDH"/>
<evidence type="ECO:0000313" key="3">
    <source>
        <dbReference type="EMBL" id="KAF8388715.1"/>
    </source>
</evidence>
<dbReference type="InterPro" id="IPR036063">
    <property type="entry name" value="Smr_dom_sf"/>
</dbReference>
<dbReference type="OrthoDB" id="3231855at2759"/>
<sequence length="560" mass="60751">MNKITTLNPNAIEFIPYALKSPSGSTSTADVTARLGACGTSGKAVLDRSESAISNNSDEEAHQYWCQQLPDDITPDFKFMGEGESQGPGSLSVTGLSIHDGSETSRLAGYTGNGQILGKRQELSSHVVEGNSLIEKMRYSASSYGDNQSSAVFLNLPTNPWEKQLMNGDQHPRNGREGLPYNGDSISGFVNDMLSKHAGLGDTDINAVKLLASQFPGFAAESFAEVYYANGCDLNLTIEMLTQLELQANGGLNKNLNSKPLKAPNPSALDFPALPVPYGSNGLLKYAGDDLRQSSNPYRYSDKESMLLFKSSSSPSKNATDFVSGVRKLAPQDSGQSKYERNGSAHASVGSSRSSHILASSYSGGHGRSINGDRLQNHGTARAVPDWLETGEAVANMYPELREETHDHARLLNACFEQATQAYLIGNKALAKELSAKGQLYNMHMMAAHGKAQESIYQQRNPVGPELQGNGSGLEKLIDLHGLHVNEAIHVLKHELSVWRRAARLAEQQLQVYICVGVGHHTKGSRTLARLPVAVQRYLLEEEGLDYTEPQPGLLRVVMY</sequence>
<dbReference type="PANTHER" id="PTHR46651:SF1">
    <property type="entry name" value="SMALL MUTS RELATED FAMILY PROTEIN"/>
    <property type="match status" value="1"/>
</dbReference>
<dbReference type="InterPro" id="IPR053242">
    <property type="entry name" value="PAM2-like_domain"/>
</dbReference>
<dbReference type="Proteomes" id="UP000655225">
    <property type="component" value="Unassembled WGS sequence"/>
</dbReference>
<dbReference type="SMART" id="SM01162">
    <property type="entry name" value="DUF1771"/>
    <property type="match status" value="1"/>
</dbReference>
<dbReference type="InterPro" id="IPR013899">
    <property type="entry name" value="DUF1771"/>
</dbReference>
<evidence type="ECO:0000256" key="1">
    <source>
        <dbReference type="SAM" id="MobiDB-lite"/>
    </source>
</evidence>
<feature type="region of interest" description="Disordered" evidence="1">
    <location>
        <begin position="329"/>
        <end position="376"/>
    </location>
</feature>
<dbReference type="AlphaFoldDB" id="A0A834YII1"/>
<reference evidence="3 4" key="1">
    <citation type="submission" date="2020-04" db="EMBL/GenBank/DDBJ databases">
        <title>Plant Genome Project.</title>
        <authorList>
            <person name="Zhang R.-G."/>
        </authorList>
    </citation>
    <scope>NUCLEOTIDE SEQUENCE [LARGE SCALE GENOMIC DNA]</scope>
    <source>
        <strain evidence="3">YNK0</strain>
        <tissue evidence="3">Leaf</tissue>
    </source>
</reference>
<feature type="compositionally biased region" description="Low complexity" evidence="1">
    <location>
        <begin position="344"/>
        <end position="356"/>
    </location>
</feature>
<dbReference type="PANTHER" id="PTHR46651">
    <property type="entry name" value="POLYADENYLATE-BINDING PROTEIN-INTERACTING PROTEIN 7"/>
    <property type="match status" value="1"/>
</dbReference>
<dbReference type="EMBL" id="JABCRI010000019">
    <property type="protein sequence ID" value="KAF8388715.1"/>
    <property type="molecule type" value="Genomic_DNA"/>
</dbReference>
<gene>
    <name evidence="3" type="ORF">HHK36_025395</name>
</gene>
<dbReference type="InterPro" id="IPR041806">
    <property type="entry name" value="CID5/6/7_CUE"/>
</dbReference>
<dbReference type="SMART" id="SM00463">
    <property type="entry name" value="SMR"/>
    <property type="match status" value="1"/>
</dbReference>
<dbReference type="Pfam" id="PF08590">
    <property type="entry name" value="DUF1771"/>
    <property type="match status" value="1"/>
</dbReference>
<name>A0A834YII1_TETSI</name>
<protein>
    <recommendedName>
        <fullName evidence="2">Smr domain-containing protein</fullName>
    </recommendedName>
</protein>
<feature type="domain" description="Smr" evidence="2">
    <location>
        <begin position="478"/>
        <end position="560"/>
    </location>
</feature>
<proteinExistence type="predicted"/>
<dbReference type="CDD" id="cd14371">
    <property type="entry name" value="CUE_CID7_like"/>
    <property type="match status" value="1"/>
</dbReference>
<dbReference type="SUPFAM" id="SSF160443">
    <property type="entry name" value="SMR domain-like"/>
    <property type="match status" value="1"/>
</dbReference>
<dbReference type="InterPro" id="IPR002625">
    <property type="entry name" value="Smr_dom"/>
</dbReference>